<feature type="transmembrane region" description="Helical" evidence="1">
    <location>
        <begin position="12"/>
        <end position="28"/>
    </location>
</feature>
<feature type="transmembrane region" description="Helical" evidence="1">
    <location>
        <begin position="35"/>
        <end position="55"/>
    </location>
</feature>
<dbReference type="EMBL" id="DSGT01000009">
    <property type="protein sequence ID" value="HEW53258.1"/>
    <property type="molecule type" value="Genomic_DNA"/>
</dbReference>
<evidence type="ECO:0008006" key="3">
    <source>
        <dbReference type="Google" id="ProtNLM"/>
    </source>
</evidence>
<reference evidence="2" key="1">
    <citation type="journal article" date="2020" name="mSystems">
        <title>Genome- and Community-Level Interaction Insights into Carbon Utilization and Element Cycling Functions of Hydrothermarchaeota in Hydrothermal Sediment.</title>
        <authorList>
            <person name="Zhou Z."/>
            <person name="Liu Y."/>
            <person name="Xu W."/>
            <person name="Pan J."/>
            <person name="Luo Z.H."/>
            <person name="Li M."/>
        </authorList>
    </citation>
    <scope>NUCLEOTIDE SEQUENCE [LARGE SCALE GENOMIC DNA]</scope>
    <source>
        <strain evidence="2">SpSt-16</strain>
    </source>
</reference>
<sequence length="112" mass="12589">MDLLVHDVGLIPLLYTLGGVASPLLRFYTKRGKVYAVYSLIIALLALVFSIRTLVYVEEFGTIVYPFGGWPPPLGIVYVVDFLNAVYGLLATALFFFIALYNIWYFDTVLGR</sequence>
<accession>A0A7C2ZPJ8</accession>
<proteinExistence type="predicted"/>
<feature type="transmembrane region" description="Helical" evidence="1">
    <location>
        <begin position="75"/>
        <end position="104"/>
    </location>
</feature>
<protein>
    <recommendedName>
        <fullName evidence="3">Cation:proton antiporter</fullName>
    </recommendedName>
</protein>
<gene>
    <name evidence="2" type="ORF">ENO77_03735</name>
</gene>
<keyword evidence="1" id="KW-0472">Membrane</keyword>
<keyword evidence="1" id="KW-1133">Transmembrane helix</keyword>
<evidence type="ECO:0000313" key="2">
    <source>
        <dbReference type="EMBL" id="HEW53258.1"/>
    </source>
</evidence>
<comment type="caution">
    <text evidence="2">The sequence shown here is derived from an EMBL/GenBank/DDBJ whole genome shotgun (WGS) entry which is preliminary data.</text>
</comment>
<keyword evidence="1" id="KW-0812">Transmembrane</keyword>
<evidence type="ECO:0000256" key="1">
    <source>
        <dbReference type="SAM" id="Phobius"/>
    </source>
</evidence>
<name>A0A7C2ZPJ8_9CREN</name>
<organism evidence="2">
    <name type="scientific">Ignisphaera aggregans</name>
    <dbReference type="NCBI Taxonomy" id="334771"/>
    <lineage>
        <taxon>Archaea</taxon>
        <taxon>Thermoproteota</taxon>
        <taxon>Thermoprotei</taxon>
        <taxon>Desulfurococcales</taxon>
        <taxon>Desulfurococcaceae</taxon>
        <taxon>Ignisphaera</taxon>
    </lineage>
</organism>
<dbReference type="AlphaFoldDB" id="A0A7C2ZPJ8"/>